<accession>A0ABU2KIL8</accession>
<gene>
    <name evidence="1" type="ORF">RLT85_07915</name>
</gene>
<comment type="caution">
    <text evidence="1">The sequence shown here is derived from an EMBL/GenBank/DDBJ whole genome shotgun (WGS) entry which is preliminary data.</text>
</comment>
<evidence type="ECO:0000313" key="1">
    <source>
        <dbReference type="EMBL" id="MDT0294558.1"/>
    </source>
</evidence>
<proteinExistence type="predicted"/>
<dbReference type="Proteomes" id="UP001182991">
    <property type="component" value="Unassembled WGS sequence"/>
</dbReference>
<reference evidence="2" key="1">
    <citation type="submission" date="2023-07" db="EMBL/GenBank/DDBJ databases">
        <title>Isolating and identifying novel microbial strains from the Mariana Trench.</title>
        <authorList>
            <person name="Fu H."/>
        </authorList>
    </citation>
    <scope>NUCLEOTIDE SEQUENCE [LARGE SCALE GENOMIC DNA]</scope>
    <source>
        <strain evidence="2">T-y2</strain>
    </source>
</reference>
<name>A0ABU2KIL8_9FLAO</name>
<organism evidence="1 2">
    <name type="scientific">Mesonia ostreae</name>
    <dbReference type="NCBI Taxonomy" id="861110"/>
    <lineage>
        <taxon>Bacteria</taxon>
        <taxon>Pseudomonadati</taxon>
        <taxon>Bacteroidota</taxon>
        <taxon>Flavobacteriia</taxon>
        <taxon>Flavobacteriales</taxon>
        <taxon>Flavobacteriaceae</taxon>
        <taxon>Mesonia</taxon>
    </lineage>
</organism>
<protein>
    <submittedName>
        <fullName evidence="1">DUF2480 family protein</fullName>
    </submittedName>
</protein>
<dbReference type="RefSeq" id="WP_311401489.1">
    <property type="nucleotide sequence ID" value="NZ_JAVRBG010000006.1"/>
</dbReference>
<sequence length="170" mass="19569">MDEIINRVANSKLITVNLEDYYVDVKRAQIDISQWLYEGFVLREKEFRAALKEHDWTIYKDTFVALFCGTDAIIPSWAYILITMHLRDYAAKVVVGDLPALESILYAEKLQQEDWTHLKDQMVIIKGCSSKPVPENAYLLLAQYLQPLVKSLMFGEACSTVPLYKKSKLS</sequence>
<evidence type="ECO:0000313" key="2">
    <source>
        <dbReference type="Proteomes" id="UP001182991"/>
    </source>
</evidence>
<dbReference type="InterPro" id="IPR018914">
    <property type="entry name" value="DUF2480"/>
</dbReference>
<dbReference type="Pfam" id="PF10652">
    <property type="entry name" value="DUF2480"/>
    <property type="match status" value="1"/>
</dbReference>
<keyword evidence="2" id="KW-1185">Reference proteome</keyword>
<dbReference type="EMBL" id="JAVRBG010000006">
    <property type="protein sequence ID" value="MDT0294558.1"/>
    <property type="molecule type" value="Genomic_DNA"/>
</dbReference>